<keyword evidence="3" id="KW-1185">Reference proteome</keyword>
<dbReference type="Proteomes" id="UP000064715">
    <property type="component" value="Unassembled WGS sequence"/>
</dbReference>
<feature type="transmembrane region" description="Helical" evidence="1">
    <location>
        <begin position="12"/>
        <end position="29"/>
    </location>
</feature>
<dbReference type="RefSeq" id="WP_059310542.1">
    <property type="nucleotide sequence ID" value="NZ_LRCR01000006.1"/>
</dbReference>
<sequence>MITDAELHEFEQSIFIGVTVGVGSLVLLFSSGARVMVQCPFQCGEKEHLLIGHGEDISTSNFLFPLLNQVVRRCSVLDGEILSISFDNERYIHIFPENNGFESYVITTRHGDYPVVTY</sequence>
<protein>
    <submittedName>
        <fullName evidence="2">Uncharacterized protein</fullName>
    </submittedName>
</protein>
<comment type="caution">
    <text evidence="2">The sequence shown here is derived from an EMBL/GenBank/DDBJ whole genome shotgun (WGS) entry which is preliminary data.</text>
</comment>
<keyword evidence="1" id="KW-0812">Transmembrane</keyword>
<organism evidence="2 3">
    <name type="scientific">Enterobacter genomosp. O</name>
    <dbReference type="NCBI Taxonomy" id="2364150"/>
    <lineage>
        <taxon>Bacteria</taxon>
        <taxon>Pseudomonadati</taxon>
        <taxon>Pseudomonadota</taxon>
        <taxon>Gammaproteobacteria</taxon>
        <taxon>Enterobacterales</taxon>
        <taxon>Enterobacteriaceae</taxon>
        <taxon>Enterobacter</taxon>
        <taxon>Enterobacter cloacae complex</taxon>
        <taxon>Enterobacter cloacae complex clade O</taxon>
    </lineage>
</organism>
<reference evidence="3" key="1">
    <citation type="submission" date="2016-01" db="EMBL/GenBank/DDBJ databases">
        <title>WGS of SAMN04407783.</title>
        <authorList>
            <person name="Adams M."/>
            <person name="Sutton G."/>
            <person name="Nelson K."/>
            <person name="Thaden J."/>
            <person name="Fowler V."/>
            <person name="Mccorrison J."/>
            <person name="Sanka R."/>
            <person name="Brinkac L."/>
            <person name="Nierman W."/>
        </authorList>
    </citation>
    <scope>NUCLEOTIDE SEQUENCE [LARGE SCALE GENOMIC DNA]</scope>
    <source>
        <strain evidence="3">GN04363</strain>
    </source>
</reference>
<gene>
    <name evidence="2" type="ORF">AWI28_11390</name>
</gene>
<keyword evidence="1" id="KW-1133">Transmembrane helix</keyword>
<dbReference type="EMBL" id="LRCR01000006">
    <property type="protein sequence ID" value="KUQ85398.1"/>
    <property type="molecule type" value="Genomic_DNA"/>
</dbReference>
<proteinExistence type="predicted"/>
<evidence type="ECO:0000256" key="1">
    <source>
        <dbReference type="SAM" id="Phobius"/>
    </source>
</evidence>
<evidence type="ECO:0000313" key="2">
    <source>
        <dbReference type="EMBL" id="KUQ85398.1"/>
    </source>
</evidence>
<name>A0A0X4EUQ0_9ENTR</name>
<keyword evidence="1" id="KW-0472">Membrane</keyword>
<accession>A0A0X4EUQ0</accession>
<evidence type="ECO:0000313" key="3">
    <source>
        <dbReference type="Proteomes" id="UP000064715"/>
    </source>
</evidence>
<dbReference type="AlphaFoldDB" id="A0A0X4EUQ0"/>